<name>A0A550CU19_9AGAR</name>
<dbReference type="Proteomes" id="UP000320762">
    <property type="component" value="Unassembled WGS sequence"/>
</dbReference>
<feature type="compositionally biased region" description="Basic and acidic residues" evidence="1">
    <location>
        <begin position="98"/>
        <end position="112"/>
    </location>
</feature>
<evidence type="ECO:0000313" key="4">
    <source>
        <dbReference type="Proteomes" id="UP000320762"/>
    </source>
</evidence>
<protein>
    <recommendedName>
        <fullName evidence="2">G-patch domain-containing protein</fullName>
    </recommendedName>
</protein>
<keyword evidence="4" id="KW-1185">Reference proteome</keyword>
<evidence type="ECO:0000313" key="3">
    <source>
        <dbReference type="EMBL" id="TRM68286.1"/>
    </source>
</evidence>
<dbReference type="GO" id="GO:0000776">
    <property type="term" value="C:kinetochore"/>
    <property type="evidence" value="ECO:0007669"/>
    <property type="project" value="TreeGrafter"/>
</dbReference>
<evidence type="ECO:0000259" key="2">
    <source>
        <dbReference type="PROSITE" id="PS50174"/>
    </source>
</evidence>
<feature type="region of interest" description="Disordered" evidence="1">
    <location>
        <begin position="264"/>
        <end position="289"/>
    </location>
</feature>
<dbReference type="GO" id="GO:0003676">
    <property type="term" value="F:nucleic acid binding"/>
    <property type="evidence" value="ECO:0007669"/>
    <property type="project" value="InterPro"/>
</dbReference>
<dbReference type="SMART" id="SM01173">
    <property type="entry name" value="DUF4187"/>
    <property type="match status" value="1"/>
</dbReference>
<feature type="domain" description="G-patch" evidence="2">
    <location>
        <begin position="78"/>
        <end position="108"/>
    </location>
</feature>
<dbReference type="PROSITE" id="PS50174">
    <property type="entry name" value="G_PATCH"/>
    <property type="match status" value="1"/>
</dbReference>
<dbReference type="PANTHER" id="PTHR21032:SF0">
    <property type="entry name" value="G PATCH DOMAIN-CONTAINING PROTEIN 11"/>
    <property type="match status" value="1"/>
</dbReference>
<comment type="caution">
    <text evidence="3">The sequence shown here is derived from an EMBL/GenBank/DDBJ whole genome shotgun (WGS) entry which is preliminary data.</text>
</comment>
<dbReference type="PANTHER" id="PTHR21032">
    <property type="entry name" value="G PATCH DOMAIN-CONTAINING PROTEIN 11"/>
    <property type="match status" value="1"/>
</dbReference>
<feature type="region of interest" description="Disordered" evidence="1">
    <location>
        <begin position="37"/>
        <end position="162"/>
    </location>
</feature>
<evidence type="ECO:0000256" key="1">
    <source>
        <dbReference type="SAM" id="MobiDB-lite"/>
    </source>
</evidence>
<gene>
    <name evidence="3" type="ORF">BD626DRAFT_394467</name>
</gene>
<dbReference type="Pfam" id="PF13821">
    <property type="entry name" value="DUF4187"/>
    <property type="match status" value="1"/>
</dbReference>
<dbReference type="InterPro" id="IPR000467">
    <property type="entry name" value="G_patch_dom"/>
</dbReference>
<feature type="compositionally biased region" description="Basic and acidic residues" evidence="1">
    <location>
        <begin position="264"/>
        <end position="276"/>
    </location>
</feature>
<accession>A0A550CU19</accession>
<organism evidence="3 4">
    <name type="scientific">Schizophyllum amplum</name>
    <dbReference type="NCBI Taxonomy" id="97359"/>
    <lineage>
        <taxon>Eukaryota</taxon>
        <taxon>Fungi</taxon>
        <taxon>Dikarya</taxon>
        <taxon>Basidiomycota</taxon>
        <taxon>Agaricomycotina</taxon>
        <taxon>Agaricomycetes</taxon>
        <taxon>Agaricomycetidae</taxon>
        <taxon>Agaricales</taxon>
        <taxon>Schizophyllaceae</taxon>
        <taxon>Schizophyllum</taxon>
    </lineage>
</organism>
<proteinExistence type="predicted"/>
<sequence>MSDDEDDYLSDKFLLAEAAPKQAPKTYTQLRHEAEKRAAIRNEENRRKTRKQLEQEAREEGLSKSLFERAAENKPDAADNKALAMMMKMGFKPGQSLGRKDDEEEVKGKAGDEPSEGPSRSATPAAPAASTSRHIIAPIAISEWTGKSGIGTKRRAPSPSAAEMIAKMAKMTDDSKKTDFRGRARQEYLERRAYGQLKGAQRTCRNLDEKEEKKYNVLWLDPEDPETFPAGLVEALEQRTSFTMPPPRDPRRHDDIEGRLRKQMHADRLRSLHPSDDDSTATRAAEPEFDAGTLEEACQFLRLPARDRLHLVLGYMRDRYSYCLFCGTQYDDEEDMEKNCPGPSEEDHD</sequence>
<reference evidence="3 4" key="1">
    <citation type="journal article" date="2019" name="New Phytol.">
        <title>Comparative genomics reveals unique wood-decay strategies and fruiting body development in the Schizophyllaceae.</title>
        <authorList>
            <person name="Almasi E."/>
            <person name="Sahu N."/>
            <person name="Krizsan K."/>
            <person name="Balint B."/>
            <person name="Kovacs G.M."/>
            <person name="Kiss B."/>
            <person name="Cseklye J."/>
            <person name="Drula E."/>
            <person name="Henrissat B."/>
            <person name="Nagy I."/>
            <person name="Chovatia M."/>
            <person name="Adam C."/>
            <person name="LaButti K."/>
            <person name="Lipzen A."/>
            <person name="Riley R."/>
            <person name="Grigoriev I.V."/>
            <person name="Nagy L.G."/>
        </authorList>
    </citation>
    <scope>NUCLEOTIDE SEQUENCE [LARGE SCALE GENOMIC DNA]</scope>
    <source>
        <strain evidence="3 4">NL-1724</strain>
    </source>
</reference>
<dbReference type="InterPro" id="IPR025239">
    <property type="entry name" value="DUF4187"/>
</dbReference>
<feature type="compositionally biased region" description="Low complexity" evidence="1">
    <location>
        <begin position="118"/>
        <end position="133"/>
    </location>
</feature>
<dbReference type="EMBL" id="VDMD01000002">
    <property type="protein sequence ID" value="TRM68286.1"/>
    <property type="molecule type" value="Genomic_DNA"/>
</dbReference>
<feature type="compositionally biased region" description="Basic and acidic residues" evidence="1">
    <location>
        <begin position="37"/>
        <end position="79"/>
    </location>
</feature>
<dbReference type="InterPro" id="IPR039249">
    <property type="entry name" value="GPATCH11"/>
</dbReference>
<dbReference type="OrthoDB" id="786951at2759"/>
<dbReference type="Pfam" id="PF01585">
    <property type="entry name" value="G-patch"/>
    <property type="match status" value="1"/>
</dbReference>
<dbReference type="AlphaFoldDB" id="A0A550CU19"/>
<dbReference type="STRING" id="97359.A0A550CU19"/>